<sequence length="73" mass="7843">MAGKLGFVERRGMSGADGSGEDKDGSEFFHHGSGEDTVGLLGGCERIIVQLDFIGVVFSGSLIRKRLPENCWL</sequence>
<dbReference type="HOGENOM" id="CLU_2698811_0_0_4"/>
<proteinExistence type="predicted"/>
<evidence type="ECO:0000313" key="3">
    <source>
        <dbReference type="Proteomes" id="UP000005837"/>
    </source>
</evidence>
<evidence type="ECO:0000313" key="2">
    <source>
        <dbReference type="EMBL" id="EEG24328.1"/>
    </source>
</evidence>
<protein>
    <submittedName>
        <fullName evidence="2">Uncharacterized protein</fullName>
    </submittedName>
</protein>
<dbReference type="EMBL" id="ACEA01000017">
    <property type="protein sequence ID" value="EEG24328.1"/>
    <property type="molecule type" value="Genomic_DNA"/>
</dbReference>
<accession>C0DUD0</accession>
<comment type="caution">
    <text evidence="2">The sequence shown here is derived from an EMBL/GenBank/DDBJ whole genome shotgun (WGS) entry which is preliminary data.</text>
</comment>
<reference evidence="2 3" key="1">
    <citation type="submission" date="2009-01" db="EMBL/GenBank/DDBJ databases">
        <authorList>
            <person name="Fulton L."/>
            <person name="Clifton S."/>
            <person name="Chinwalla A.T."/>
            <person name="Mitreva M."/>
            <person name="Sodergren E."/>
            <person name="Weinstock G."/>
            <person name="Clifton S."/>
            <person name="Dooling D.J."/>
            <person name="Fulton B."/>
            <person name="Minx P."/>
            <person name="Pepin K.H."/>
            <person name="Johnson M."/>
            <person name="Bhonagiri V."/>
            <person name="Nash W.E."/>
            <person name="Mardis E.R."/>
            <person name="Wilson R.K."/>
        </authorList>
    </citation>
    <scope>NUCLEOTIDE SEQUENCE [LARGE SCALE GENOMIC DNA]</scope>
    <source>
        <strain evidence="2 3">ATCC 23834</strain>
    </source>
</reference>
<gene>
    <name evidence="2" type="ORF">EIKCOROL_00962</name>
</gene>
<evidence type="ECO:0000256" key="1">
    <source>
        <dbReference type="SAM" id="MobiDB-lite"/>
    </source>
</evidence>
<dbReference type="Proteomes" id="UP000005837">
    <property type="component" value="Unassembled WGS sequence"/>
</dbReference>
<feature type="region of interest" description="Disordered" evidence="1">
    <location>
        <begin position="1"/>
        <end position="28"/>
    </location>
</feature>
<name>C0DUD0_EIKCO</name>
<dbReference type="AlphaFoldDB" id="C0DUD0"/>
<organism evidence="2 3">
    <name type="scientific">Eikenella corrodens ATCC 23834</name>
    <dbReference type="NCBI Taxonomy" id="546274"/>
    <lineage>
        <taxon>Bacteria</taxon>
        <taxon>Pseudomonadati</taxon>
        <taxon>Pseudomonadota</taxon>
        <taxon>Betaproteobacteria</taxon>
        <taxon>Neisseriales</taxon>
        <taxon>Neisseriaceae</taxon>
        <taxon>Eikenella</taxon>
    </lineage>
</organism>